<evidence type="ECO:0000313" key="3">
    <source>
        <dbReference type="Proteomes" id="UP000001593"/>
    </source>
</evidence>
<reference evidence="2 3" key="1">
    <citation type="journal article" date="2007" name="Science">
        <title>Sea anemone genome reveals ancestral eumetazoan gene repertoire and genomic organization.</title>
        <authorList>
            <person name="Putnam N.H."/>
            <person name="Srivastava M."/>
            <person name="Hellsten U."/>
            <person name="Dirks B."/>
            <person name="Chapman J."/>
            <person name="Salamov A."/>
            <person name="Terry A."/>
            <person name="Shapiro H."/>
            <person name="Lindquist E."/>
            <person name="Kapitonov V.V."/>
            <person name="Jurka J."/>
            <person name="Genikhovich G."/>
            <person name="Grigoriev I.V."/>
            <person name="Lucas S.M."/>
            <person name="Steele R.E."/>
            <person name="Finnerty J.R."/>
            <person name="Technau U."/>
            <person name="Martindale M.Q."/>
            <person name="Rokhsar D.S."/>
        </authorList>
    </citation>
    <scope>NUCLEOTIDE SEQUENCE [LARGE SCALE GENOMIC DNA]</scope>
    <source>
        <strain evidence="3">CH2 X CH6</strain>
    </source>
</reference>
<sequence length="184" mass="21813">GEVVYKTPNIYSQESRDLYFICDPPHLIKTTRNCWEKSHNRQSKRKMKNDWMDINWQHLVTLYERDVCINRNAPGLRLIPKLTHEHSLTDTFLGYLHSWEQSVTRDYGHLLKEQTNRMCLSRETLEGLRITPFVELGKILLQEPGVKFLLSEKFYQDPLEEYFAKQRRCGGASDNPTYAQFRTT</sequence>
<proteinExistence type="predicted"/>
<dbReference type="Pfam" id="PF21789">
    <property type="entry name" value="TNP-like_RNaseH_C"/>
    <property type="match status" value="1"/>
</dbReference>
<name>A7SRB0_NEMVE</name>
<dbReference type="InParanoid" id="A7SRB0"/>
<dbReference type="Proteomes" id="UP000001593">
    <property type="component" value="Unassembled WGS sequence"/>
</dbReference>
<dbReference type="HOGENOM" id="CLU_1471801_0_0_1"/>
<organism evidence="2 3">
    <name type="scientific">Nematostella vectensis</name>
    <name type="common">Starlet sea anemone</name>
    <dbReference type="NCBI Taxonomy" id="45351"/>
    <lineage>
        <taxon>Eukaryota</taxon>
        <taxon>Metazoa</taxon>
        <taxon>Cnidaria</taxon>
        <taxon>Anthozoa</taxon>
        <taxon>Hexacorallia</taxon>
        <taxon>Actiniaria</taxon>
        <taxon>Edwardsiidae</taxon>
        <taxon>Nematostella</taxon>
    </lineage>
</organism>
<dbReference type="InterPro" id="IPR048367">
    <property type="entry name" value="TNP-like_RNaseH_C"/>
</dbReference>
<gene>
    <name evidence="2" type="ORF">NEMVEDRAFT_v1g216219</name>
</gene>
<protein>
    <recommendedName>
        <fullName evidence="1">Transposable element P transposase-like RNase H C-terminal domain-containing protein</fullName>
    </recommendedName>
</protein>
<accession>A7SRB0</accession>
<dbReference type="EMBL" id="DS469758">
    <property type="protein sequence ID" value="EDO33785.1"/>
    <property type="molecule type" value="Genomic_DNA"/>
</dbReference>
<feature type="domain" description="Transposable element P transposase-like RNase H C-terminal" evidence="1">
    <location>
        <begin position="153"/>
        <end position="182"/>
    </location>
</feature>
<keyword evidence="3" id="KW-1185">Reference proteome</keyword>
<dbReference type="PhylomeDB" id="A7SRB0"/>
<feature type="non-terminal residue" evidence="2">
    <location>
        <position position="184"/>
    </location>
</feature>
<dbReference type="AlphaFoldDB" id="A7SRB0"/>
<evidence type="ECO:0000313" key="2">
    <source>
        <dbReference type="EMBL" id="EDO33785.1"/>
    </source>
</evidence>
<evidence type="ECO:0000259" key="1">
    <source>
        <dbReference type="Pfam" id="PF21789"/>
    </source>
</evidence>